<dbReference type="EMBL" id="JAPVEB010000006">
    <property type="protein sequence ID" value="KAJ5261826.1"/>
    <property type="molecule type" value="Genomic_DNA"/>
</dbReference>
<proteinExistence type="predicted"/>
<evidence type="ECO:0000313" key="1">
    <source>
        <dbReference type="EMBL" id="KAJ5261826.1"/>
    </source>
</evidence>
<comment type="caution">
    <text evidence="1">The sequence shown here is derived from an EMBL/GenBank/DDBJ whole genome shotgun (WGS) entry which is preliminary data.</text>
</comment>
<protein>
    <submittedName>
        <fullName evidence="1">Glucose-methanol-choline oxidoreductase C-terminal</fullName>
    </submittedName>
</protein>
<accession>A0ABQ8WBQ3</accession>
<dbReference type="Proteomes" id="UP001220256">
    <property type="component" value="Unassembled WGS sequence"/>
</dbReference>
<organism evidence="1 2">
    <name type="scientific">Penicillium chrysogenum</name>
    <name type="common">Penicillium notatum</name>
    <dbReference type="NCBI Taxonomy" id="5076"/>
    <lineage>
        <taxon>Eukaryota</taxon>
        <taxon>Fungi</taxon>
        <taxon>Dikarya</taxon>
        <taxon>Ascomycota</taxon>
        <taxon>Pezizomycotina</taxon>
        <taxon>Eurotiomycetes</taxon>
        <taxon>Eurotiomycetidae</taxon>
        <taxon>Eurotiales</taxon>
        <taxon>Aspergillaceae</taxon>
        <taxon>Penicillium</taxon>
        <taxon>Penicillium chrysogenum species complex</taxon>
    </lineage>
</organism>
<sequence length="126" mass="14217">MKWCCQLERPKRSESENPFGSYGHLRAKYTQAGDYRRIKNSSVRGKGPDCGSSLNNFTYVPGSKVAFDMCDEYGGNKWARDPLCQLHLQGSPPWQLGSFVCPTSQKLPCFPRVHSKKLIIDNADET</sequence>
<evidence type="ECO:0000313" key="2">
    <source>
        <dbReference type="Proteomes" id="UP001220256"/>
    </source>
</evidence>
<gene>
    <name evidence="1" type="ORF">N7505_008693</name>
</gene>
<name>A0ABQ8WBQ3_PENCH</name>
<reference evidence="1 2" key="1">
    <citation type="journal article" date="2023" name="IMA Fungus">
        <title>Comparative genomic study of the Penicillium genus elucidates a diverse pangenome and 15 lateral gene transfer events.</title>
        <authorList>
            <person name="Petersen C."/>
            <person name="Sorensen T."/>
            <person name="Nielsen M.R."/>
            <person name="Sondergaard T.E."/>
            <person name="Sorensen J.L."/>
            <person name="Fitzpatrick D.A."/>
            <person name="Frisvad J.C."/>
            <person name="Nielsen K.L."/>
        </authorList>
    </citation>
    <scope>NUCLEOTIDE SEQUENCE [LARGE SCALE GENOMIC DNA]</scope>
    <source>
        <strain evidence="1 2">IBT 3361</strain>
    </source>
</reference>
<keyword evidence="2" id="KW-1185">Reference proteome</keyword>